<organism evidence="4">
    <name type="scientific">Amphimedon queenslandica</name>
    <name type="common">Sponge</name>
    <dbReference type="NCBI Taxonomy" id="400682"/>
    <lineage>
        <taxon>Eukaryota</taxon>
        <taxon>Metazoa</taxon>
        <taxon>Porifera</taxon>
        <taxon>Demospongiae</taxon>
        <taxon>Heteroscleromorpha</taxon>
        <taxon>Haplosclerida</taxon>
        <taxon>Niphatidae</taxon>
        <taxon>Amphimedon</taxon>
    </lineage>
</organism>
<dbReference type="EnsemblMetazoa" id="Aqu2.1.22825_001">
    <property type="protein sequence ID" value="Aqu2.1.22825_001"/>
    <property type="gene ID" value="Aqu2.1.22825"/>
</dbReference>
<feature type="compositionally biased region" description="Low complexity" evidence="1">
    <location>
        <begin position="216"/>
        <end position="232"/>
    </location>
</feature>
<name>A0A1X7U4Z8_AMPQE</name>
<feature type="compositionally biased region" description="Low complexity" evidence="1">
    <location>
        <begin position="54"/>
        <end position="77"/>
    </location>
</feature>
<dbReference type="Pfam" id="PF19033">
    <property type="entry name" value="Intu_longin_3"/>
    <property type="match status" value="1"/>
</dbReference>
<dbReference type="OrthoDB" id="10038586at2759"/>
<dbReference type="GO" id="GO:0060271">
    <property type="term" value="P:cilium assembly"/>
    <property type="evidence" value="ECO:0007669"/>
    <property type="project" value="InterPro"/>
</dbReference>
<evidence type="ECO:0000259" key="3">
    <source>
        <dbReference type="Pfam" id="PF19033"/>
    </source>
</evidence>
<dbReference type="eggNOG" id="ENOG502QQJQ">
    <property type="taxonomic scope" value="Eukaryota"/>
</dbReference>
<dbReference type="InterPro" id="IPR039151">
    <property type="entry name" value="INTU"/>
</dbReference>
<evidence type="ECO:0000313" key="4">
    <source>
        <dbReference type="EnsemblMetazoa" id="Aqu2.1.22825_001"/>
    </source>
</evidence>
<dbReference type="InterPro" id="IPR043989">
    <property type="entry name" value="CCZ1/INTU/HSP4_longin_3"/>
</dbReference>
<proteinExistence type="predicted"/>
<dbReference type="AlphaFoldDB" id="A0A1X7U4Z8"/>
<feature type="domain" description="CCZ1/INTU/HPS4 third Longin" evidence="3">
    <location>
        <begin position="673"/>
        <end position="830"/>
    </location>
</feature>
<feature type="region of interest" description="Disordered" evidence="1">
    <location>
        <begin position="573"/>
        <end position="594"/>
    </location>
</feature>
<dbReference type="GO" id="GO:0001736">
    <property type="term" value="P:establishment of planar polarity"/>
    <property type="evidence" value="ECO:0007669"/>
    <property type="project" value="InterPro"/>
</dbReference>
<protein>
    <submittedName>
        <fullName evidence="4">Uncharacterized protein</fullName>
    </submittedName>
</protein>
<feature type="compositionally biased region" description="Pro residues" evidence="1">
    <location>
        <begin position="233"/>
        <end position="243"/>
    </location>
</feature>
<reference evidence="4" key="1">
    <citation type="submission" date="2017-05" db="UniProtKB">
        <authorList>
            <consortium name="EnsemblMetazoa"/>
        </authorList>
    </citation>
    <scope>IDENTIFICATION</scope>
</reference>
<feature type="region of interest" description="Disordered" evidence="1">
    <location>
        <begin position="1"/>
        <end position="96"/>
    </location>
</feature>
<sequence>MAEKVQGRKRSKESFKRERSYSYSNDSQSPDSGAGVPDIEITQVEDKSHKLGSPRRSVPVLSVIPSPSRAPEAPPRGGAKEKKKNQTRVRSASPKRYGYSLDRKKAAYSQRLLQSYSSGLDTPNLIRDSDDTCNNSLTDGREETLTKVHINLSQYKLGLPHVPCSLEALGIIPTRYHSSGKGSFLSLTRRSLKGASSKKPVPVIFDVYKCTPSSPPSHTLSPPPTYFSDTTSPTPPSSSFSPPPPLILFLTLDTKEDDPPDKDILFCYPSRGCHHFLDQIILLRGAFLTLSNLIPTISSSLSYTTSSVLVVDGELCYISGHLVGKELLLIAQTGVNNYQVELVLDSLVECLELVYGDLMSAFKSDSSTLSGVLSSILSFSSSPSPNSFLFPALQQLPLSIKTAAQISSHLNQIDAASYSPPLLSPPGSSPSLLSPLGSCLFYKGYLVSSHLTLQLLRAAHLVCVCFVTRQPLAELTSVWKQIYLKEESQSDANLFVLAIGMEHTLLCQVVSVGRELNISSFPDDRVKENCRKILSDIHSSGLLSDCERRLIGLPALTSADVLLASNLTTAAAAGAGGEKGGGGGGKGHHRMTRSSTGSIYSLSTIVSGSLSDSDDDSSSRLTPNKSSSVFHSFRLSLRRRKHKSTSSATLTPSMLSLPLATREPYMLTAGMENHLLYYVSLESGRGLLVSPSNEQVSSQPVHSQLLITFRETASAIHTILYQKRREEQEENVWEEEEEEEISSVSSMKDGNDGVFSLRGSSVIEHGVLVSCTTLSTRGGGVGGGAKNIHGSLANPPILNYWIIGRLFEERELYICYQENMSQSSVEIIFKLLFGSNIF</sequence>
<accession>A0A1X7U4Z8</accession>
<feature type="domain" description="CCZ1/INTU/HSP4 first Longin" evidence="2">
    <location>
        <begin position="247"/>
        <end position="355"/>
    </location>
</feature>
<dbReference type="InterPro" id="IPR043987">
    <property type="entry name" value="CCZ1/INTU/HSP4_longin_1"/>
</dbReference>
<feature type="region of interest" description="Disordered" evidence="1">
    <location>
        <begin position="213"/>
        <end position="243"/>
    </location>
</feature>
<dbReference type="PANTHER" id="PTHR21082:SF4">
    <property type="entry name" value="PROTEIN INTURNED"/>
    <property type="match status" value="1"/>
</dbReference>
<dbReference type="Pfam" id="PF19031">
    <property type="entry name" value="Intu_longin_1"/>
    <property type="match status" value="1"/>
</dbReference>
<evidence type="ECO:0000259" key="2">
    <source>
        <dbReference type="Pfam" id="PF19031"/>
    </source>
</evidence>
<dbReference type="PANTHER" id="PTHR21082">
    <property type="entry name" value="PROTEIN INTURNED"/>
    <property type="match status" value="1"/>
</dbReference>
<dbReference type="InParanoid" id="A0A1X7U4Z8"/>
<dbReference type="GO" id="GO:0005737">
    <property type="term" value="C:cytoplasm"/>
    <property type="evidence" value="ECO:0007669"/>
    <property type="project" value="UniProtKB-SubCell"/>
</dbReference>
<dbReference type="GO" id="GO:0005929">
    <property type="term" value="C:cilium"/>
    <property type="evidence" value="ECO:0007669"/>
    <property type="project" value="TreeGrafter"/>
</dbReference>
<dbReference type="STRING" id="400682.A0A1X7U4Z8"/>
<feature type="compositionally biased region" description="Gly residues" evidence="1">
    <location>
        <begin position="574"/>
        <end position="585"/>
    </location>
</feature>
<evidence type="ECO:0000256" key="1">
    <source>
        <dbReference type="SAM" id="MobiDB-lite"/>
    </source>
</evidence>
<feature type="compositionally biased region" description="Basic and acidic residues" evidence="1">
    <location>
        <begin position="1"/>
        <end position="20"/>
    </location>
</feature>
<dbReference type="GO" id="GO:0016192">
    <property type="term" value="P:vesicle-mediated transport"/>
    <property type="evidence" value="ECO:0007669"/>
    <property type="project" value="InterPro"/>
</dbReference>